<evidence type="ECO:0000256" key="1">
    <source>
        <dbReference type="SAM" id="SignalP"/>
    </source>
</evidence>
<gene>
    <name evidence="3" type="ORF">rosag_35260</name>
</gene>
<feature type="domain" description="SnoaL-like" evidence="2">
    <location>
        <begin position="70"/>
        <end position="177"/>
    </location>
</feature>
<dbReference type="EMBL" id="BRXS01000005">
    <property type="protein sequence ID" value="GLC27013.1"/>
    <property type="molecule type" value="Genomic_DNA"/>
</dbReference>
<proteinExistence type="predicted"/>
<keyword evidence="4" id="KW-1185">Reference proteome</keyword>
<evidence type="ECO:0000313" key="4">
    <source>
        <dbReference type="Proteomes" id="UP001161325"/>
    </source>
</evidence>
<dbReference type="RefSeq" id="WP_284351461.1">
    <property type="nucleotide sequence ID" value="NZ_BRXS01000005.1"/>
</dbReference>
<keyword evidence="1" id="KW-0732">Signal</keyword>
<comment type="caution">
    <text evidence="3">The sequence shown here is derived from an EMBL/GenBank/DDBJ whole genome shotgun (WGS) entry which is preliminary data.</text>
</comment>
<reference evidence="3" key="1">
    <citation type="submission" date="2022-08" db="EMBL/GenBank/DDBJ databases">
        <title>Draft genome sequencing of Roseisolibacter agri AW1220.</title>
        <authorList>
            <person name="Tobiishi Y."/>
            <person name="Tonouchi A."/>
        </authorList>
    </citation>
    <scope>NUCLEOTIDE SEQUENCE</scope>
    <source>
        <strain evidence="3">AW1220</strain>
    </source>
</reference>
<dbReference type="Gene3D" id="3.10.450.50">
    <property type="match status" value="1"/>
</dbReference>
<accession>A0AA37VBX3</accession>
<name>A0AA37VBX3_9BACT</name>
<feature type="signal peptide" evidence="1">
    <location>
        <begin position="1"/>
        <end position="20"/>
    </location>
</feature>
<protein>
    <recommendedName>
        <fullName evidence="2">SnoaL-like domain-containing protein</fullName>
    </recommendedName>
</protein>
<dbReference type="InterPro" id="IPR037401">
    <property type="entry name" value="SnoaL-like"/>
</dbReference>
<evidence type="ECO:0000259" key="2">
    <source>
        <dbReference type="Pfam" id="PF13474"/>
    </source>
</evidence>
<dbReference type="PROSITE" id="PS51257">
    <property type="entry name" value="PROKAR_LIPOPROTEIN"/>
    <property type="match status" value="1"/>
</dbReference>
<dbReference type="Pfam" id="PF13474">
    <property type="entry name" value="SnoaL_3"/>
    <property type="match status" value="1"/>
</dbReference>
<feature type="chain" id="PRO_5041315335" description="SnoaL-like domain-containing protein" evidence="1">
    <location>
        <begin position="21"/>
        <end position="191"/>
    </location>
</feature>
<dbReference type="InterPro" id="IPR032710">
    <property type="entry name" value="NTF2-like_dom_sf"/>
</dbReference>
<dbReference type="SUPFAM" id="SSF54427">
    <property type="entry name" value="NTF2-like"/>
    <property type="match status" value="1"/>
</dbReference>
<dbReference type="Proteomes" id="UP001161325">
    <property type="component" value="Unassembled WGS sequence"/>
</dbReference>
<evidence type="ECO:0000313" key="3">
    <source>
        <dbReference type="EMBL" id="GLC27013.1"/>
    </source>
</evidence>
<sequence>MRRLRSLPAGLALTAALALAACRTESAEPAAATGRATASRATDDARAAALADTLGTLLSDAYDFSRPDVVARLMALYATEDPVVSAAAGRVTTSRAALQLQIQRFWERVGQNMRDPRFLLGTPHVTVLGPDAAVLTTTYAIPHRTPEDRPHTLAGAWTAVFQRRGGRWVIVQEHLSDAAPTTTSPAPSPAR</sequence>
<organism evidence="3 4">
    <name type="scientific">Roseisolibacter agri</name>
    <dbReference type="NCBI Taxonomy" id="2014610"/>
    <lineage>
        <taxon>Bacteria</taxon>
        <taxon>Pseudomonadati</taxon>
        <taxon>Gemmatimonadota</taxon>
        <taxon>Gemmatimonadia</taxon>
        <taxon>Gemmatimonadales</taxon>
        <taxon>Gemmatimonadaceae</taxon>
        <taxon>Roseisolibacter</taxon>
    </lineage>
</organism>
<dbReference type="AlphaFoldDB" id="A0AA37VBX3"/>